<keyword evidence="2" id="KW-1185">Reference proteome</keyword>
<accession>A0A1H9LK12</accession>
<dbReference type="Proteomes" id="UP000183658">
    <property type="component" value="Unassembled WGS sequence"/>
</dbReference>
<evidence type="ECO:0000313" key="1">
    <source>
        <dbReference type="EMBL" id="SER11455.1"/>
    </source>
</evidence>
<evidence type="ECO:0000313" key="2">
    <source>
        <dbReference type="Proteomes" id="UP000183658"/>
    </source>
</evidence>
<reference evidence="2" key="1">
    <citation type="submission" date="2016-10" db="EMBL/GenBank/DDBJ databases">
        <authorList>
            <person name="Varghese N."/>
            <person name="Submissions S."/>
        </authorList>
    </citation>
    <scope>NUCLEOTIDE SEQUENCE [LARGE SCALE GENOMIC DNA]</scope>
    <source>
        <strain evidence="2">DSM 15719</strain>
    </source>
</reference>
<name>A0A1H9LK12_FLAFI</name>
<sequence>MSMKEVDLLVSQNIILKRGSEMDIKKTEYYIEINGNDNNGEFMIRIQKDCCQLQIETEDNDAYIDVSYAKLKTIRNTINEILEGYEKLNH</sequence>
<proteinExistence type="predicted"/>
<dbReference type="EMBL" id="FOFZ01000007">
    <property type="protein sequence ID" value="SER11455.1"/>
    <property type="molecule type" value="Genomic_DNA"/>
</dbReference>
<dbReference type="AlphaFoldDB" id="A0A1H9LK12"/>
<organism evidence="1 2">
    <name type="scientific">Flavobacterium frigoris</name>
    <dbReference type="NCBI Taxonomy" id="229204"/>
    <lineage>
        <taxon>Bacteria</taxon>
        <taxon>Pseudomonadati</taxon>
        <taxon>Bacteroidota</taxon>
        <taxon>Flavobacteriia</taxon>
        <taxon>Flavobacteriales</taxon>
        <taxon>Flavobacteriaceae</taxon>
        <taxon>Flavobacterium</taxon>
    </lineage>
</organism>
<gene>
    <name evidence="1" type="ORF">SAMN05444355_10750</name>
</gene>
<protein>
    <submittedName>
        <fullName evidence="1">Uncharacterized protein</fullName>
    </submittedName>
</protein>
<dbReference type="RefSeq" id="WP_139174229.1">
    <property type="nucleotide sequence ID" value="NZ_CBCRVS010000005.1"/>
</dbReference>